<feature type="signal peptide" evidence="1">
    <location>
        <begin position="1"/>
        <end position="23"/>
    </location>
</feature>
<protein>
    <submittedName>
        <fullName evidence="3">YceI domain-containing protein</fullName>
    </submittedName>
</protein>
<evidence type="ECO:0000256" key="1">
    <source>
        <dbReference type="SAM" id="SignalP"/>
    </source>
</evidence>
<name>A0A7E4ZSM3_PANRE</name>
<dbReference type="AlphaFoldDB" id="A0A7E4ZSM3"/>
<dbReference type="Proteomes" id="UP000492821">
    <property type="component" value="Unassembled WGS sequence"/>
</dbReference>
<evidence type="ECO:0000313" key="2">
    <source>
        <dbReference type="Proteomes" id="UP000492821"/>
    </source>
</evidence>
<keyword evidence="2" id="KW-1185">Reference proteome</keyword>
<reference evidence="2" key="1">
    <citation type="journal article" date="2013" name="Genetics">
        <title>The draft genome and transcriptome of Panagrellus redivivus are shaped by the harsh demands of a free-living lifestyle.</title>
        <authorList>
            <person name="Srinivasan J."/>
            <person name="Dillman A.R."/>
            <person name="Macchietto M.G."/>
            <person name="Heikkinen L."/>
            <person name="Lakso M."/>
            <person name="Fracchia K.M."/>
            <person name="Antoshechkin I."/>
            <person name="Mortazavi A."/>
            <person name="Wong G."/>
            <person name="Sternberg P.W."/>
        </authorList>
    </citation>
    <scope>NUCLEOTIDE SEQUENCE [LARGE SCALE GENOMIC DNA]</scope>
    <source>
        <strain evidence="2">MT8872</strain>
    </source>
</reference>
<proteinExistence type="predicted"/>
<dbReference type="WBParaSite" id="Pan_g14770.t1">
    <property type="protein sequence ID" value="Pan_g14770.t1"/>
    <property type="gene ID" value="Pan_g14770"/>
</dbReference>
<organism evidence="2 3">
    <name type="scientific">Panagrellus redivivus</name>
    <name type="common">Microworm</name>
    <dbReference type="NCBI Taxonomy" id="6233"/>
    <lineage>
        <taxon>Eukaryota</taxon>
        <taxon>Metazoa</taxon>
        <taxon>Ecdysozoa</taxon>
        <taxon>Nematoda</taxon>
        <taxon>Chromadorea</taxon>
        <taxon>Rhabditida</taxon>
        <taxon>Tylenchina</taxon>
        <taxon>Panagrolaimomorpha</taxon>
        <taxon>Panagrolaimoidea</taxon>
        <taxon>Panagrolaimidae</taxon>
        <taxon>Panagrellus</taxon>
    </lineage>
</organism>
<feature type="chain" id="PRO_5028829321" evidence="1">
    <location>
        <begin position="24"/>
        <end position="71"/>
    </location>
</feature>
<evidence type="ECO:0000313" key="3">
    <source>
        <dbReference type="WBParaSite" id="Pan_g14770.t1"/>
    </source>
</evidence>
<accession>A0A7E4ZSM3</accession>
<keyword evidence="1" id="KW-0732">Signal</keyword>
<reference evidence="3" key="2">
    <citation type="submission" date="2020-10" db="UniProtKB">
        <authorList>
            <consortium name="WormBaseParasite"/>
        </authorList>
    </citation>
    <scope>IDENTIFICATION</scope>
</reference>
<sequence length="71" mass="7910">MRFFTSAVLIAMLFAVMSMTTYAANAGTGAKKAVFDRVEISNFVFKEKVKQAPRASRHLKVKDAEVKLTKI</sequence>